<feature type="transmembrane region" description="Helical" evidence="1">
    <location>
        <begin position="6"/>
        <end position="28"/>
    </location>
</feature>
<keyword evidence="1" id="KW-0812">Transmembrane</keyword>
<organism evidence="2">
    <name type="scientific">mine drainage metagenome</name>
    <dbReference type="NCBI Taxonomy" id="410659"/>
    <lineage>
        <taxon>unclassified sequences</taxon>
        <taxon>metagenomes</taxon>
        <taxon>ecological metagenomes</taxon>
    </lineage>
</organism>
<gene>
    <name evidence="2" type="ORF">B1B_11517</name>
</gene>
<dbReference type="AlphaFoldDB" id="T0ZMS8"/>
<feature type="non-terminal residue" evidence="2">
    <location>
        <position position="401"/>
    </location>
</feature>
<sequence>MNGILVLWIGVVAFAAILVFGTVVPSLFLRQRRGRSSGPWIALAIFAAGVVLVAILTVVLADRLSAALASYWVWSFPVFFVLIAVFVSWFFRNAGYRTDTKTLGILLVLAFGSGVFAYSFSRCLGTSATSGSRNPGPPPHERALQRATFHAPMPLRILAMVDLRPVPDAPALRLASARRSAPVDLIVSDVHLGLGATRDRPSGPPEASSAHIADLVIGWARTAGADRIVIVGDAKHPIVGTPPPLRPVVFAFFGRLLQEDLDVELVPGNHDVGLTRYLPREVVVHGADGIAREDVGIFHGHRWPSPAVLQCERLVAGHLHPGVRFAPTRRDPFAKRRCWVRVEFSDAHPLPARRRRDPPIGARELIVLPALNPIAGTEALNRDRPTRGRTFLVKQFLARGT</sequence>
<dbReference type="PANTHER" id="PTHR39323:SF1">
    <property type="entry name" value="BLR1149 PROTEIN"/>
    <property type="match status" value="1"/>
</dbReference>
<feature type="transmembrane region" description="Helical" evidence="1">
    <location>
        <begin position="71"/>
        <end position="91"/>
    </location>
</feature>
<evidence type="ECO:0000256" key="1">
    <source>
        <dbReference type="SAM" id="Phobius"/>
    </source>
</evidence>
<evidence type="ECO:0000313" key="2">
    <source>
        <dbReference type="EMBL" id="EQD49656.1"/>
    </source>
</evidence>
<accession>T0ZMS8</accession>
<dbReference type="SUPFAM" id="SSF56300">
    <property type="entry name" value="Metallo-dependent phosphatases"/>
    <property type="match status" value="1"/>
</dbReference>
<proteinExistence type="predicted"/>
<keyword evidence="1" id="KW-0472">Membrane</keyword>
<name>T0ZMS8_9ZZZZ</name>
<reference evidence="2" key="2">
    <citation type="journal article" date="2014" name="ISME J.">
        <title>Microbial stratification in low pH oxic and suboxic macroscopic growths along an acid mine drainage.</title>
        <authorList>
            <person name="Mendez-Garcia C."/>
            <person name="Mesa V."/>
            <person name="Sprenger R.R."/>
            <person name="Richter M."/>
            <person name="Diez M.S."/>
            <person name="Solano J."/>
            <person name="Bargiela R."/>
            <person name="Golyshina O.V."/>
            <person name="Manteca A."/>
            <person name="Ramos J.L."/>
            <person name="Gallego J.R."/>
            <person name="Llorente I."/>
            <person name="Martins Dos Santos V.A."/>
            <person name="Jensen O.N."/>
            <person name="Pelaez A.I."/>
            <person name="Sanchez J."/>
            <person name="Ferrer M."/>
        </authorList>
    </citation>
    <scope>NUCLEOTIDE SEQUENCE</scope>
</reference>
<dbReference type="EMBL" id="AUZY01007495">
    <property type="protein sequence ID" value="EQD49656.1"/>
    <property type="molecule type" value="Genomic_DNA"/>
</dbReference>
<dbReference type="InterPro" id="IPR029052">
    <property type="entry name" value="Metallo-depent_PP-like"/>
</dbReference>
<comment type="caution">
    <text evidence="2">The sequence shown here is derived from an EMBL/GenBank/DDBJ whole genome shotgun (WGS) entry which is preliminary data.</text>
</comment>
<dbReference type="Gene3D" id="3.60.21.10">
    <property type="match status" value="1"/>
</dbReference>
<keyword evidence="1" id="KW-1133">Transmembrane helix</keyword>
<protein>
    <submittedName>
        <fullName evidence="2">Metallophosphoesterase</fullName>
    </submittedName>
</protein>
<feature type="transmembrane region" description="Helical" evidence="1">
    <location>
        <begin position="40"/>
        <end position="59"/>
    </location>
</feature>
<dbReference type="PANTHER" id="PTHR39323">
    <property type="entry name" value="BLR1149 PROTEIN"/>
    <property type="match status" value="1"/>
</dbReference>
<reference evidence="2" key="1">
    <citation type="submission" date="2013-08" db="EMBL/GenBank/DDBJ databases">
        <authorList>
            <person name="Mendez C."/>
            <person name="Richter M."/>
            <person name="Ferrer M."/>
            <person name="Sanchez J."/>
        </authorList>
    </citation>
    <scope>NUCLEOTIDE SEQUENCE</scope>
</reference>
<feature type="transmembrane region" description="Helical" evidence="1">
    <location>
        <begin position="103"/>
        <end position="120"/>
    </location>
</feature>